<reference evidence="1 2" key="1">
    <citation type="submission" date="2024-09" db="EMBL/GenBank/DDBJ databases">
        <authorList>
            <person name="Sun Q."/>
            <person name="Mori K."/>
        </authorList>
    </citation>
    <scope>NUCLEOTIDE SEQUENCE [LARGE SCALE GENOMIC DNA]</scope>
    <source>
        <strain evidence="1 2">JCM 13519</strain>
    </source>
</reference>
<dbReference type="RefSeq" id="WP_345042996.1">
    <property type="nucleotide sequence ID" value="NZ_BAABED010000001.1"/>
</dbReference>
<protein>
    <submittedName>
        <fullName evidence="1">Uncharacterized protein</fullName>
    </submittedName>
</protein>
<keyword evidence="2" id="KW-1185">Reference proteome</keyword>
<sequence>MVLECAAEVAGPVEPAYKPDTRRLKVTIQEVSTAGFDNAYNDHVDYVTGWNGKTGRRGSAYTPPRNDPDDTTLTATLRGLIGHNVTLRVTKDQFFHLPTIVRVKDSGKAP</sequence>
<dbReference type="Proteomes" id="UP001589536">
    <property type="component" value="Unassembled WGS sequence"/>
</dbReference>
<dbReference type="EMBL" id="JBHMBH010000019">
    <property type="protein sequence ID" value="MFB9714052.1"/>
    <property type="molecule type" value="Genomic_DNA"/>
</dbReference>
<name>A0ABV5UNG1_9MICC</name>
<evidence type="ECO:0000313" key="2">
    <source>
        <dbReference type="Proteomes" id="UP001589536"/>
    </source>
</evidence>
<comment type="caution">
    <text evidence="1">The sequence shown here is derived from an EMBL/GenBank/DDBJ whole genome shotgun (WGS) entry which is preliminary data.</text>
</comment>
<gene>
    <name evidence="1" type="ORF">ACFFPI_07760</name>
</gene>
<accession>A0ABV5UNG1</accession>
<organism evidence="1 2">
    <name type="scientific">Arthrobacter methylotrophus</name>
    <dbReference type="NCBI Taxonomy" id="121291"/>
    <lineage>
        <taxon>Bacteria</taxon>
        <taxon>Bacillati</taxon>
        <taxon>Actinomycetota</taxon>
        <taxon>Actinomycetes</taxon>
        <taxon>Micrococcales</taxon>
        <taxon>Micrococcaceae</taxon>
        <taxon>Arthrobacter</taxon>
    </lineage>
</organism>
<proteinExistence type="predicted"/>
<evidence type="ECO:0000313" key="1">
    <source>
        <dbReference type="EMBL" id="MFB9714052.1"/>
    </source>
</evidence>